<dbReference type="AlphaFoldDB" id="A0AAD7N7B0"/>
<protein>
    <submittedName>
        <fullName evidence="1">Uncharacterized protein</fullName>
    </submittedName>
</protein>
<proteinExistence type="predicted"/>
<organism evidence="1 2">
    <name type="scientific">Mycena maculata</name>
    <dbReference type="NCBI Taxonomy" id="230809"/>
    <lineage>
        <taxon>Eukaryota</taxon>
        <taxon>Fungi</taxon>
        <taxon>Dikarya</taxon>
        <taxon>Basidiomycota</taxon>
        <taxon>Agaricomycotina</taxon>
        <taxon>Agaricomycetes</taxon>
        <taxon>Agaricomycetidae</taxon>
        <taxon>Agaricales</taxon>
        <taxon>Marasmiineae</taxon>
        <taxon>Mycenaceae</taxon>
        <taxon>Mycena</taxon>
    </lineage>
</organism>
<sequence length="207" mass="22894">MGSLYFLELWGSDEEGGGDNPRTINAKSRLYSPYGLGGSVEFSYDYHYRQFRANERFSTFVAMTRGIGECNPKDPAYCSTTEKNKNGRRKPSEGSIKIFDMNGAKISGTTAKNYEDIEESLFGSTGWLSPLKLFHLACAAGTVMLYHENNAGTVAKAGLDKFKFFQGESDGKGKVQEDIRLLADLEKKEDEPVCVPSRLLLLAKQSG</sequence>
<comment type="caution">
    <text evidence="1">The sequence shown here is derived from an EMBL/GenBank/DDBJ whole genome shotgun (WGS) entry which is preliminary data.</text>
</comment>
<dbReference type="Proteomes" id="UP001215280">
    <property type="component" value="Unassembled WGS sequence"/>
</dbReference>
<reference evidence="1" key="1">
    <citation type="submission" date="2023-03" db="EMBL/GenBank/DDBJ databases">
        <title>Massive genome expansion in bonnet fungi (Mycena s.s.) driven by repeated elements and novel gene families across ecological guilds.</title>
        <authorList>
            <consortium name="Lawrence Berkeley National Laboratory"/>
            <person name="Harder C.B."/>
            <person name="Miyauchi S."/>
            <person name="Viragh M."/>
            <person name="Kuo A."/>
            <person name="Thoen E."/>
            <person name="Andreopoulos B."/>
            <person name="Lu D."/>
            <person name="Skrede I."/>
            <person name="Drula E."/>
            <person name="Henrissat B."/>
            <person name="Morin E."/>
            <person name="Kohler A."/>
            <person name="Barry K."/>
            <person name="LaButti K."/>
            <person name="Morin E."/>
            <person name="Salamov A."/>
            <person name="Lipzen A."/>
            <person name="Mereny Z."/>
            <person name="Hegedus B."/>
            <person name="Baldrian P."/>
            <person name="Stursova M."/>
            <person name="Weitz H."/>
            <person name="Taylor A."/>
            <person name="Grigoriev I.V."/>
            <person name="Nagy L.G."/>
            <person name="Martin F."/>
            <person name="Kauserud H."/>
        </authorList>
    </citation>
    <scope>NUCLEOTIDE SEQUENCE</scope>
    <source>
        <strain evidence="1">CBHHK188m</strain>
    </source>
</reference>
<accession>A0AAD7N7B0</accession>
<keyword evidence="2" id="KW-1185">Reference proteome</keyword>
<name>A0AAD7N7B0_9AGAR</name>
<evidence type="ECO:0000313" key="2">
    <source>
        <dbReference type="Proteomes" id="UP001215280"/>
    </source>
</evidence>
<evidence type="ECO:0000313" key="1">
    <source>
        <dbReference type="EMBL" id="KAJ7749043.1"/>
    </source>
</evidence>
<gene>
    <name evidence="1" type="ORF">DFH07DRAFT_559280</name>
</gene>
<dbReference type="EMBL" id="JARJLG010000087">
    <property type="protein sequence ID" value="KAJ7749043.1"/>
    <property type="molecule type" value="Genomic_DNA"/>
</dbReference>